<organism evidence="3 4">
    <name type="scientific">Aureicoccus marinus</name>
    <dbReference type="NCBI Taxonomy" id="754435"/>
    <lineage>
        <taxon>Bacteria</taxon>
        <taxon>Pseudomonadati</taxon>
        <taxon>Bacteroidota</taxon>
        <taxon>Flavobacteriia</taxon>
        <taxon>Flavobacteriales</taxon>
        <taxon>Flavobacteriaceae</taxon>
        <taxon>Aureicoccus</taxon>
    </lineage>
</organism>
<dbReference type="SUPFAM" id="SSF51971">
    <property type="entry name" value="Nucleotide-binding domain"/>
    <property type="match status" value="1"/>
</dbReference>
<dbReference type="SUPFAM" id="SSF54373">
    <property type="entry name" value="FAD-linked reductases, C-terminal domain"/>
    <property type="match status" value="1"/>
</dbReference>
<keyword evidence="4" id="KW-1185">Reference proteome</keyword>
<evidence type="ECO:0000313" key="4">
    <source>
        <dbReference type="Proteomes" id="UP000239366"/>
    </source>
</evidence>
<gene>
    <name evidence="3" type="ORF">BST99_13610</name>
</gene>
<dbReference type="InterPro" id="IPR006076">
    <property type="entry name" value="FAD-dep_OxRdtase"/>
</dbReference>
<dbReference type="EMBL" id="MQVX01000001">
    <property type="protein sequence ID" value="PQJ16613.1"/>
    <property type="molecule type" value="Genomic_DNA"/>
</dbReference>
<comment type="caution">
    <text evidence="3">The sequence shown here is derived from an EMBL/GenBank/DDBJ whole genome shotgun (WGS) entry which is preliminary data.</text>
</comment>
<evidence type="ECO:0000259" key="2">
    <source>
        <dbReference type="Pfam" id="PF01266"/>
    </source>
</evidence>
<dbReference type="Proteomes" id="UP000239366">
    <property type="component" value="Unassembled WGS sequence"/>
</dbReference>
<dbReference type="Pfam" id="PF01266">
    <property type="entry name" value="DAO"/>
    <property type="match status" value="1"/>
</dbReference>
<dbReference type="Gene3D" id="3.50.50.60">
    <property type="entry name" value="FAD/NAD(P)-binding domain"/>
    <property type="match status" value="1"/>
</dbReference>
<proteinExistence type="predicted"/>
<dbReference type="PANTHER" id="PTHR13847">
    <property type="entry name" value="SARCOSINE DEHYDROGENASE-RELATED"/>
    <property type="match status" value="1"/>
</dbReference>
<dbReference type="AlphaFoldDB" id="A0A2S7T9J7"/>
<dbReference type="GO" id="GO:0016491">
    <property type="term" value="F:oxidoreductase activity"/>
    <property type="evidence" value="ECO:0007669"/>
    <property type="project" value="UniProtKB-KW"/>
</dbReference>
<dbReference type="GO" id="GO:0005737">
    <property type="term" value="C:cytoplasm"/>
    <property type="evidence" value="ECO:0007669"/>
    <property type="project" value="TreeGrafter"/>
</dbReference>
<sequence>MLDYLIVGGGLTGLSLAHILEERGLSFRMIADGAQGATGVAGGLYNPVILKRFTLAYRAEEQMDGIDTFYQAIEAKLQQSVDYKVPVYRIFHSVEEQNNWFAAADKPGLERFVEPKVHPNTNSALKAPQGLGQVLETGRVDTAALQTAYLEYLRNKGWLLEERADYEQLQSKQGGVIYKELQAKGVVFAEGYGLKQNPFFDYLPLTGTKGELLTIHCPGLQENKVVKARVFLIPLGDDLYRVGATYKWKDKTNTPTAESRAELLEKLALILDADFEVVDHRAGVRPTVTDRRPLVGRHPQYPAFWVLNGMGSRGVMTAPFAAEFLVNHIENGSPLPPEMDIARFASKWPSS</sequence>
<dbReference type="OrthoDB" id="214253at2"/>
<dbReference type="Gene3D" id="3.30.9.10">
    <property type="entry name" value="D-Amino Acid Oxidase, subunit A, domain 2"/>
    <property type="match status" value="1"/>
</dbReference>
<evidence type="ECO:0000313" key="3">
    <source>
        <dbReference type="EMBL" id="PQJ16613.1"/>
    </source>
</evidence>
<keyword evidence="1" id="KW-0560">Oxidoreductase</keyword>
<name>A0A2S7T9J7_9FLAO</name>
<accession>A0A2S7T9J7</accession>
<dbReference type="InterPro" id="IPR036188">
    <property type="entry name" value="FAD/NAD-bd_sf"/>
</dbReference>
<protein>
    <submittedName>
        <fullName evidence="3">FAD-dependent oxidoreductase</fullName>
    </submittedName>
</protein>
<dbReference type="PANTHER" id="PTHR13847:SF289">
    <property type="entry name" value="GLYCINE OXIDASE"/>
    <property type="match status" value="1"/>
</dbReference>
<reference evidence="4" key="1">
    <citation type="submission" date="2016-11" db="EMBL/GenBank/DDBJ databases">
        <title>Trade-off between light-utilization and light-protection in marine flavobacteria.</title>
        <authorList>
            <person name="Kumagai Y."/>
            <person name="Yoshizawa S."/>
            <person name="Kogure K."/>
        </authorList>
    </citation>
    <scope>NUCLEOTIDE SEQUENCE [LARGE SCALE GENOMIC DNA]</scope>
    <source>
        <strain evidence="4">SG-18</strain>
    </source>
</reference>
<evidence type="ECO:0000256" key="1">
    <source>
        <dbReference type="ARBA" id="ARBA00023002"/>
    </source>
</evidence>
<dbReference type="RefSeq" id="WP_105002281.1">
    <property type="nucleotide sequence ID" value="NZ_MQVX01000001.1"/>
</dbReference>
<feature type="domain" description="FAD dependent oxidoreductase" evidence="2">
    <location>
        <begin position="3"/>
        <end position="326"/>
    </location>
</feature>